<keyword evidence="1" id="KW-0175">Coiled coil</keyword>
<dbReference type="RefSeq" id="WP_410557271.1">
    <property type="nucleotide sequence ID" value="NZ_JAXCGB010000025.1"/>
</dbReference>
<proteinExistence type="predicted"/>
<accession>A0ABP6BPV3</accession>
<evidence type="ECO:0000313" key="2">
    <source>
        <dbReference type="EMBL" id="GAA2581264.1"/>
    </source>
</evidence>
<gene>
    <name evidence="2" type="ORF">GCM10010411_12280</name>
</gene>
<evidence type="ECO:0000256" key="1">
    <source>
        <dbReference type="SAM" id="Coils"/>
    </source>
</evidence>
<comment type="caution">
    <text evidence="2">The sequence shown here is derived from an EMBL/GenBank/DDBJ whole genome shotgun (WGS) entry which is preliminary data.</text>
</comment>
<sequence length="70" mass="7782">MGAGDDEARERLKEIEETLDVLRGEIGPPTDDPKDYGDAAAEMLAREEQGALIESLEREQAQLRRQLGLD</sequence>
<dbReference type="EMBL" id="BAAATD010000001">
    <property type="protein sequence ID" value="GAA2581264.1"/>
    <property type="molecule type" value="Genomic_DNA"/>
</dbReference>
<name>A0ABP6BPV3_9ACTN</name>
<dbReference type="Proteomes" id="UP001501509">
    <property type="component" value="Unassembled WGS sequence"/>
</dbReference>
<evidence type="ECO:0000313" key="3">
    <source>
        <dbReference type="Proteomes" id="UP001501509"/>
    </source>
</evidence>
<protein>
    <submittedName>
        <fullName evidence="2">Uncharacterized protein</fullName>
    </submittedName>
</protein>
<feature type="coiled-coil region" evidence="1">
    <location>
        <begin position="5"/>
        <end position="66"/>
    </location>
</feature>
<keyword evidence="3" id="KW-1185">Reference proteome</keyword>
<organism evidence="2 3">
    <name type="scientific">Actinomadura fulvescens</name>
    <dbReference type="NCBI Taxonomy" id="46160"/>
    <lineage>
        <taxon>Bacteria</taxon>
        <taxon>Bacillati</taxon>
        <taxon>Actinomycetota</taxon>
        <taxon>Actinomycetes</taxon>
        <taxon>Streptosporangiales</taxon>
        <taxon>Thermomonosporaceae</taxon>
        <taxon>Actinomadura</taxon>
    </lineage>
</organism>
<reference evidence="3" key="1">
    <citation type="journal article" date="2019" name="Int. J. Syst. Evol. Microbiol.">
        <title>The Global Catalogue of Microorganisms (GCM) 10K type strain sequencing project: providing services to taxonomists for standard genome sequencing and annotation.</title>
        <authorList>
            <consortium name="The Broad Institute Genomics Platform"/>
            <consortium name="The Broad Institute Genome Sequencing Center for Infectious Disease"/>
            <person name="Wu L."/>
            <person name="Ma J."/>
        </authorList>
    </citation>
    <scope>NUCLEOTIDE SEQUENCE [LARGE SCALE GENOMIC DNA]</scope>
    <source>
        <strain evidence="3">JCM 6833</strain>
    </source>
</reference>